<dbReference type="PANTHER" id="PTHR30160">
    <property type="entry name" value="TETRAACYLDISACCHARIDE 4'-KINASE-RELATED"/>
    <property type="match status" value="1"/>
</dbReference>
<dbReference type="SUPFAM" id="SSF53756">
    <property type="entry name" value="UDP-Glycosyltransferase/glycogen phosphorylase"/>
    <property type="match status" value="1"/>
</dbReference>
<dbReference type="GO" id="GO:0008713">
    <property type="term" value="F:ADP-heptose-lipopolysaccharide heptosyltransferase activity"/>
    <property type="evidence" value="ECO:0007669"/>
    <property type="project" value="TreeGrafter"/>
</dbReference>
<proteinExistence type="predicted"/>
<accession>A0A9X1TGC2</accession>
<dbReference type="RefSeq" id="WP_234656506.1">
    <property type="nucleotide sequence ID" value="NZ_CP094997.1"/>
</dbReference>
<gene>
    <name evidence="3" type="ORF">LXM26_18625</name>
</gene>
<sequence>MNKPVKFLIIRFSSIGDIVLTTPVIRCLKQQYPNAEVHFVVKKKFRQVVEHNPYIDHLHLLDNNLDDLVKIFKSEHFDYIIDLHKTLRSYLLRLRLRRPTLTFRKLSVQKLIMNRFHVDFLPKGVHIVERNLRAVEPLGVKNDHHPVDYFISPEDEVPVSSLPPSHQNGYIAFVIGGQHFTKKLPPEKIIAICKRINKPIVLLGGPEDAAVAELITASGSENIFDACGKYSLNQSVSLLKSASSVIAHDTGLMHIAGAFNKPIVSVWGATSAGHFGVWPYLNTQQVIAEVKGLPCHPCSNFGMAACPQKHFRCMWEQDENLIADSAVKMFNETSFDK</sequence>
<evidence type="ECO:0000256" key="1">
    <source>
        <dbReference type="ARBA" id="ARBA00022676"/>
    </source>
</evidence>
<dbReference type="GO" id="GO:0009244">
    <property type="term" value="P:lipopolysaccharide core region biosynthetic process"/>
    <property type="evidence" value="ECO:0007669"/>
    <property type="project" value="TreeGrafter"/>
</dbReference>
<dbReference type="Proteomes" id="UP001139000">
    <property type="component" value="Unassembled WGS sequence"/>
</dbReference>
<dbReference type="Gene3D" id="3.40.50.2000">
    <property type="entry name" value="Glycogen Phosphorylase B"/>
    <property type="match status" value="2"/>
</dbReference>
<organism evidence="3 4">
    <name type="scientific">Dyadobacter chenwenxiniae</name>
    <dbReference type="NCBI Taxonomy" id="2906456"/>
    <lineage>
        <taxon>Bacteria</taxon>
        <taxon>Pseudomonadati</taxon>
        <taxon>Bacteroidota</taxon>
        <taxon>Cytophagia</taxon>
        <taxon>Cytophagales</taxon>
        <taxon>Spirosomataceae</taxon>
        <taxon>Dyadobacter</taxon>
    </lineage>
</organism>
<dbReference type="InterPro" id="IPR051199">
    <property type="entry name" value="LPS_LOS_Heptosyltrfase"/>
</dbReference>
<protein>
    <submittedName>
        <fullName evidence="3">Glycosyltransferase family 9 protein</fullName>
    </submittedName>
</protein>
<dbReference type="GO" id="GO:0005829">
    <property type="term" value="C:cytosol"/>
    <property type="evidence" value="ECO:0007669"/>
    <property type="project" value="TreeGrafter"/>
</dbReference>
<evidence type="ECO:0000256" key="2">
    <source>
        <dbReference type="ARBA" id="ARBA00022679"/>
    </source>
</evidence>
<dbReference type="AlphaFoldDB" id="A0A9X1TGC2"/>
<keyword evidence="2" id="KW-0808">Transferase</keyword>
<comment type="caution">
    <text evidence="3">The sequence shown here is derived from an EMBL/GenBank/DDBJ whole genome shotgun (WGS) entry which is preliminary data.</text>
</comment>
<evidence type="ECO:0000313" key="3">
    <source>
        <dbReference type="EMBL" id="MCF0063534.1"/>
    </source>
</evidence>
<keyword evidence="4" id="KW-1185">Reference proteome</keyword>
<dbReference type="CDD" id="cd03789">
    <property type="entry name" value="GT9_LPS_heptosyltransferase"/>
    <property type="match status" value="1"/>
</dbReference>
<keyword evidence="1" id="KW-0328">Glycosyltransferase</keyword>
<dbReference type="Pfam" id="PF01075">
    <property type="entry name" value="Glyco_transf_9"/>
    <property type="match status" value="1"/>
</dbReference>
<dbReference type="InterPro" id="IPR002201">
    <property type="entry name" value="Glyco_trans_9"/>
</dbReference>
<name>A0A9X1TGC2_9BACT</name>
<dbReference type="PANTHER" id="PTHR30160:SF1">
    <property type="entry name" value="LIPOPOLYSACCHARIDE 1,2-N-ACETYLGLUCOSAMINETRANSFERASE-RELATED"/>
    <property type="match status" value="1"/>
</dbReference>
<reference evidence="3" key="1">
    <citation type="submission" date="2021-12" db="EMBL/GenBank/DDBJ databases">
        <title>Novel species in genus Dyadobacter.</title>
        <authorList>
            <person name="Ma C."/>
        </authorList>
    </citation>
    <scope>NUCLEOTIDE SEQUENCE</scope>
    <source>
        <strain evidence="3">LJ419</strain>
    </source>
</reference>
<evidence type="ECO:0000313" key="4">
    <source>
        <dbReference type="Proteomes" id="UP001139000"/>
    </source>
</evidence>
<dbReference type="EMBL" id="JAJTTC010000005">
    <property type="protein sequence ID" value="MCF0063534.1"/>
    <property type="molecule type" value="Genomic_DNA"/>
</dbReference>